<feature type="region of interest" description="Disordered" evidence="1">
    <location>
        <begin position="578"/>
        <end position="597"/>
    </location>
</feature>
<feature type="region of interest" description="Disordered" evidence="1">
    <location>
        <begin position="32"/>
        <end position="61"/>
    </location>
</feature>
<dbReference type="STRING" id="47855.GA0070606_2216"/>
<feature type="chain" id="PRO_5039405712" evidence="2">
    <location>
        <begin position="23"/>
        <end position="597"/>
    </location>
</feature>
<dbReference type="PROSITE" id="PS51257">
    <property type="entry name" value="PROKAR_LIPOPROTEIN"/>
    <property type="match status" value="1"/>
</dbReference>
<dbReference type="Pfam" id="PF10646">
    <property type="entry name" value="Germane"/>
    <property type="match status" value="1"/>
</dbReference>
<dbReference type="InterPro" id="IPR018910">
    <property type="entry name" value="LpqB_C"/>
</dbReference>
<keyword evidence="5" id="KW-1185">Reference proteome</keyword>
<dbReference type="AlphaFoldDB" id="A0A1C6UIW1"/>
<dbReference type="OrthoDB" id="5172668at2"/>
<feature type="signal peptide" evidence="2">
    <location>
        <begin position="1"/>
        <end position="22"/>
    </location>
</feature>
<dbReference type="InterPro" id="IPR059026">
    <property type="entry name" value="LpqB_N"/>
</dbReference>
<sequence>MRRRLLAAVLGGALLLGGAAGCGIPAGTEVRVEGSGPAAESGSTSGVRGEPPNRSASGSDPEQFVTHFLSAAAGEPDRAYQRVRQFIAKEDVGRLQEKQGSEVALTVVRLTEDPVIVNDPDKTRVTINVQQIGLLRADGTLAPPETSTTSYSFELRSPPGQEGRADAGLFVANPPNALLLSVEALETYYQSRTIYFWNSDRSQLVPDRRYLPLAVPDERRVSEVVKWLTAGPSDWLRTGASKLPDGTRLINNATRTDGRWEVDLEMPDEKVRLEQFATQLAWSLNDLDGPLEIKIRTQSRKDIPDLEAHRRSHPAYRLGDGFQRFCVYEGAVHPLADAGGPVATVPVVPEANRNVVTAGLSRADDQILAALVVTDGDRQRLSVGTGLDPVAVFTRGARTFGAVGRPVWLRSTGRGEPAGLVVADGALYRFDARAQLTAVPLGVPGRVTAVAASLDGHRIAVIAGGALYVAALSADEGGVTLGPPRRLPTRLTGLSAVDWYGEDRLLLAGEAGRPAVYEVSVDGAWGSRLEDKIGARVTHLAAYPANPTLRSGAAMYEANGVAYRSGPFERIQPEQVQVSPPSTGARAGNPTAPFFLY</sequence>
<gene>
    <name evidence="4" type="ORF">GA0070606_2216</name>
</gene>
<dbReference type="RefSeq" id="WP_091097406.1">
    <property type="nucleotide sequence ID" value="NZ_FMHZ01000002.1"/>
</dbReference>
<dbReference type="SMART" id="SM00909">
    <property type="entry name" value="Germane"/>
    <property type="match status" value="1"/>
</dbReference>
<dbReference type="Pfam" id="PF25976">
    <property type="entry name" value="LpqB_N"/>
    <property type="match status" value="1"/>
</dbReference>
<dbReference type="SUPFAM" id="SSF63829">
    <property type="entry name" value="Calcium-dependent phosphotriesterase"/>
    <property type="match status" value="1"/>
</dbReference>
<proteinExistence type="predicted"/>
<evidence type="ECO:0000259" key="3">
    <source>
        <dbReference type="SMART" id="SM00909"/>
    </source>
</evidence>
<organism evidence="4 5">
    <name type="scientific">Micromonospora citrea</name>
    <dbReference type="NCBI Taxonomy" id="47855"/>
    <lineage>
        <taxon>Bacteria</taxon>
        <taxon>Bacillati</taxon>
        <taxon>Actinomycetota</taxon>
        <taxon>Actinomycetes</taxon>
        <taxon>Micromonosporales</taxon>
        <taxon>Micromonosporaceae</taxon>
        <taxon>Micromonospora</taxon>
    </lineage>
</organism>
<evidence type="ECO:0000256" key="1">
    <source>
        <dbReference type="SAM" id="MobiDB-lite"/>
    </source>
</evidence>
<dbReference type="Proteomes" id="UP000199001">
    <property type="component" value="Unassembled WGS sequence"/>
</dbReference>
<keyword evidence="4" id="KW-0449">Lipoprotein</keyword>
<dbReference type="InterPro" id="IPR019606">
    <property type="entry name" value="GerMN"/>
</dbReference>
<dbReference type="EMBL" id="FMHZ01000002">
    <property type="protein sequence ID" value="SCL54025.1"/>
    <property type="molecule type" value="Genomic_DNA"/>
</dbReference>
<name>A0A1C6UIW1_9ACTN</name>
<evidence type="ECO:0000313" key="5">
    <source>
        <dbReference type="Proteomes" id="UP000199001"/>
    </source>
</evidence>
<keyword evidence="2" id="KW-0732">Signal</keyword>
<evidence type="ECO:0000256" key="2">
    <source>
        <dbReference type="SAM" id="SignalP"/>
    </source>
</evidence>
<protein>
    <submittedName>
        <fullName evidence="4">Lipoprotein LpqB beta-propeller domain-containing protein</fullName>
    </submittedName>
</protein>
<reference evidence="5" key="1">
    <citation type="submission" date="2016-06" db="EMBL/GenBank/DDBJ databases">
        <authorList>
            <person name="Varghese N."/>
            <person name="Submissions Spin"/>
        </authorList>
    </citation>
    <scope>NUCLEOTIDE SEQUENCE [LARGE SCALE GENOMIC DNA]</scope>
    <source>
        <strain evidence="5">DSM 43903</strain>
    </source>
</reference>
<accession>A0A1C6UIW1</accession>
<evidence type="ECO:0000313" key="4">
    <source>
        <dbReference type="EMBL" id="SCL54025.1"/>
    </source>
</evidence>
<feature type="domain" description="GerMN" evidence="3">
    <location>
        <begin position="221"/>
        <end position="306"/>
    </location>
</feature>
<dbReference type="Pfam" id="PF10647">
    <property type="entry name" value="Gmad1"/>
    <property type="match status" value="1"/>
</dbReference>